<dbReference type="PROSITE" id="PS50206">
    <property type="entry name" value="RHODANESE_3"/>
    <property type="match status" value="1"/>
</dbReference>
<dbReference type="EMBL" id="JFHU01000031">
    <property type="protein sequence ID" value="EXX91440.1"/>
    <property type="molecule type" value="Genomic_DNA"/>
</dbReference>
<dbReference type="RefSeq" id="WP_036716270.1">
    <property type="nucleotide sequence ID" value="NZ_KK082268.1"/>
</dbReference>
<dbReference type="PANTHER" id="PTHR30401:SF0">
    <property type="entry name" value="TRNA 2-SELENOURIDINE SYNTHASE"/>
    <property type="match status" value="1"/>
</dbReference>
<evidence type="ECO:0000259" key="2">
    <source>
        <dbReference type="PROSITE" id="PS50206"/>
    </source>
</evidence>
<dbReference type="PANTHER" id="PTHR30401">
    <property type="entry name" value="TRNA 2-SELENOURIDINE SYNTHASE"/>
    <property type="match status" value="1"/>
</dbReference>
<dbReference type="GO" id="GO:0043828">
    <property type="term" value="F:tRNA 2-selenouridine synthase activity"/>
    <property type="evidence" value="ECO:0007669"/>
    <property type="project" value="InterPro"/>
</dbReference>
<gene>
    <name evidence="3" type="ORF">BG53_11475</name>
</gene>
<feature type="domain" description="Rhodanese" evidence="2">
    <location>
        <begin position="15"/>
        <end position="132"/>
    </location>
</feature>
<proteinExistence type="predicted"/>
<dbReference type="Proteomes" id="UP000053750">
    <property type="component" value="Unassembled WGS sequence"/>
</dbReference>
<keyword evidence="1" id="KW-0711">Selenium</keyword>
<protein>
    <submittedName>
        <fullName evidence="3">tRNA 2-selenouridine synthase</fullName>
    </submittedName>
</protein>
<dbReference type="Pfam" id="PF26341">
    <property type="entry name" value="AAA_SelU"/>
    <property type="match status" value="1"/>
</dbReference>
<dbReference type="InterPro" id="IPR017582">
    <property type="entry name" value="SelU"/>
</dbReference>
<reference evidence="3 4" key="1">
    <citation type="submission" date="2014-02" db="EMBL/GenBank/DDBJ databases">
        <title>Genome sequence of Paenibacillus darwinianus reveals adaptive mechanisms for survival in Antarctic soils.</title>
        <authorList>
            <person name="Dsouza M."/>
            <person name="Taylor M.W."/>
            <person name="Turner S.J."/>
            <person name="Aislabie J."/>
        </authorList>
    </citation>
    <scope>NUCLEOTIDE SEQUENCE [LARGE SCALE GENOMIC DNA]</scope>
    <source>
        <strain evidence="3 4">CE1</strain>
    </source>
</reference>
<dbReference type="NCBIfam" id="NF008750">
    <property type="entry name" value="PRK11784.1-2"/>
    <property type="match status" value="1"/>
</dbReference>
<dbReference type="Gene3D" id="3.40.250.10">
    <property type="entry name" value="Rhodanese-like domain"/>
    <property type="match status" value="1"/>
</dbReference>
<dbReference type="GO" id="GO:0002098">
    <property type="term" value="P:tRNA wobble uridine modification"/>
    <property type="evidence" value="ECO:0007669"/>
    <property type="project" value="InterPro"/>
</dbReference>
<dbReference type="SUPFAM" id="SSF52821">
    <property type="entry name" value="Rhodanese/Cell cycle control phosphatase"/>
    <property type="match status" value="1"/>
</dbReference>
<evidence type="ECO:0000313" key="3">
    <source>
        <dbReference type="EMBL" id="EXX91440.1"/>
    </source>
</evidence>
<accession>A0A9W5W823</accession>
<dbReference type="Pfam" id="PF00581">
    <property type="entry name" value="Rhodanese"/>
    <property type="match status" value="1"/>
</dbReference>
<organism evidence="3 4">
    <name type="scientific">Paenibacillus darwinianus</name>
    <dbReference type="NCBI Taxonomy" id="1380763"/>
    <lineage>
        <taxon>Bacteria</taxon>
        <taxon>Bacillati</taxon>
        <taxon>Bacillota</taxon>
        <taxon>Bacilli</taxon>
        <taxon>Bacillales</taxon>
        <taxon>Paenibacillaceae</taxon>
        <taxon>Paenibacillus</taxon>
    </lineage>
</organism>
<dbReference type="NCBIfam" id="TIGR03167">
    <property type="entry name" value="tRNA_sel_U_synt"/>
    <property type="match status" value="1"/>
</dbReference>
<name>A0A9W5W823_9BACL</name>
<evidence type="ECO:0000256" key="1">
    <source>
        <dbReference type="ARBA" id="ARBA00023266"/>
    </source>
</evidence>
<dbReference type="InterPro" id="IPR036873">
    <property type="entry name" value="Rhodanese-like_dom_sf"/>
</dbReference>
<dbReference type="InterPro" id="IPR001763">
    <property type="entry name" value="Rhodanese-like_dom"/>
</dbReference>
<dbReference type="Gene3D" id="3.40.50.300">
    <property type="entry name" value="P-loop containing nucleotide triphosphate hydrolases"/>
    <property type="match status" value="1"/>
</dbReference>
<dbReference type="InterPro" id="IPR058840">
    <property type="entry name" value="AAA_SelU"/>
</dbReference>
<dbReference type="SMART" id="SM00450">
    <property type="entry name" value="RHOD"/>
    <property type="match status" value="1"/>
</dbReference>
<keyword evidence="4" id="KW-1185">Reference proteome</keyword>
<sequence>MFQDITVEELLELQRKGEVSLIDVRSPSEFEEATIPGSINIPLFDDEERAAVGTLYKQESVDAAKDKGLELVSRKLPDFVRAIGGADGPRKVVFCWRGGMRSRTSATLASLMGLRMLRLAGGFRAYRKWVVETLESFTALPPCYVINGYTGSGKTELLERLAERGYPVLNLEQMAAHRGSIFGHIGKAPNNQKSFDSLLVHELLRWREAPYLVMEAESKRVGKVVLPDFLVKAKEEGEAIFVDIPVEERVANIIADYRPQEHKDDCIRSFERIEKRMHTPVAAEILAALRDDRFDEAVKLLLLHYYDPRYQYATDQYEQDRITITASNVEQALEQVIRVLPPVPGG</sequence>
<dbReference type="OrthoDB" id="9808735at2"/>
<dbReference type="AlphaFoldDB" id="A0A9W5W823"/>
<evidence type="ECO:0000313" key="4">
    <source>
        <dbReference type="Proteomes" id="UP000053750"/>
    </source>
</evidence>
<dbReference type="SUPFAM" id="SSF52540">
    <property type="entry name" value="P-loop containing nucleoside triphosphate hydrolases"/>
    <property type="match status" value="1"/>
</dbReference>
<dbReference type="InterPro" id="IPR027417">
    <property type="entry name" value="P-loop_NTPase"/>
</dbReference>
<comment type="caution">
    <text evidence="3">The sequence shown here is derived from an EMBL/GenBank/DDBJ whole genome shotgun (WGS) entry which is preliminary data.</text>
</comment>